<dbReference type="Pfam" id="PF02837">
    <property type="entry name" value="Glyco_hydro_2_N"/>
    <property type="match status" value="1"/>
</dbReference>
<accession>A0A9D1E9E8</accession>
<keyword evidence="2" id="KW-0378">Hydrolase</keyword>
<gene>
    <name evidence="8" type="ORF">IAA55_05220</name>
</gene>
<dbReference type="Gene3D" id="2.60.40.10">
    <property type="entry name" value="Immunoglobulins"/>
    <property type="match status" value="3"/>
</dbReference>
<dbReference type="InterPro" id="IPR013783">
    <property type="entry name" value="Ig-like_fold"/>
</dbReference>
<dbReference type="GO" id="GO:0005975">
    <property type="term" value="P:carbohydrate metabolic process"/>
    <property type="evidence" value="ECO:0007669"/>
    <property type="project" value="InterPro"/>
</dbReference>
<sequence>MKKEDLNRGWSFQKGSPMLMMALATGSFGRKVNLPHDYMIESDVRADAPAGAAMGYYTEGVATYTKELDIPAEWEGEKIYLHFDGVMMNAAIAVNGSLLGRHHYGYTPFTVDLTDALYYGEKNRISVTVNPSMQPNSRWYSGAGIFRHVSISHAHPLHIAPDGIFAWTKRLEEPDARGDFAKEAMVLAEVTVCNDTDKDHQVRVKAELAPEETADSAGKDAAEGCVRDTVLLVKAHQKAVARIPMTVKNPVLWNADHTFLYQVKAQLFDMGTFGVSLNPAQGEPLCDEADTWTGIRTVTADSTHGLRVNGRSLKLKGGCIHHDNGLLGAVSLYDSEYRKLKLLKDAGFNAVRLAHNPPSRELLEACDRIGLYVFDEAFDAWGFSKQAGDYSQFFEDHWKEDMEAFIIRDRNHPSVLFWSTGNEVEERGGMGNGYAIAEKLAAYVRTLDSSRLVTNGLCSMWSGLDDKEMVASMMRMRASMEGNMQNVDLSKGDSFWEDRTEAFCNCLDVVGYNYMDSHYAISGERYPERVILGTESYPNQIDKVWELVEKYPYVIGDCTWTAFDYIGEAGIGKSGFFEKDDPTLKMGAYALSSHGSQFPWRLANDADFTISGRTTPQGVYRKIVWGSDETGVFVQDPKNFGQVELVSMWGWNQMSDSWNYPGYEGKPVKVYVYSAAPEVELFLNGVSQGRKNAGKENRYTAVFEIAYEKGELRAVSIGEDQREISEAKIVSTGRPAAVRLVPEKTALSSDGESLAYVAVELVDDQGNVVPDAEISLTAEVTVCADGDSAETDCREGAEDAPAYLAGFGSDNPITEDNYTSGTCVSWQGRAMAIVRSGFAAGRVTLAVRGENLAGDAKEITVG</sequence>
<dbReference type="InterPro" id="IPR006101">
    <property type="entry name" value="Glyco_hydro_2"/>
</dbReference>
<proteinExistence type="inferred from homology"/>
<keyword evidence="3" id="KW-0326">Glycosidase</keyword>
<dbReference type="InterPro" id="IPR017853">
    <property type="entry name" value="GH"/>
</dbReference>
<evidence type="ECO:0000259" key="4">
    <source>
        <dbReference type="Pfam" id="PF00703"/>
    </source>
</evidence>
<dbReference type="AlphaFoldDB" id="A0A9D1E9E8"/>
<dbReference type="SUPFAM" id="SSF51445">
    <property type="entry name" value="(Trans)glycosidases"/>
    <property type="match status" value="1"/>
</dbReference>
<dbReference type="Pfam" id="PF16355">
    <property type="entry name" value="DUF4982"/>
    <property type="match status" value="1"/>
</dbReference>
<dbReference type="PROSITE" id="PS00608">
    <property type="entry name" value="GLYCOSYL_HYDROL_F2_2"/>
    <property type="match status" value="1"/>
</dbReference>
<dbReference type="Gene3D" id="3.20.20.80">
    <property type="entry name" value="Glycosidases"/>
    <property type="match status" value="1"/>
</dbReference>
<dbReference type="PRINTS" id="PR00132">
    <property type="entry name" value="GLHYDRLASE2"/>
</dbReference>
<evidence type="ECO:0000259" key="7">
    <source>
        <dbReference type="Pfam" id="PF16355"/>
    </source>
</evidence>
<dbReference type="SUPFAM" id="SSF49303">
    <property type="entry name" value="beta-Galactosidase/glucuronidase domain"/>
    <property type="match status" value="1"/>
</dbReference>
<evidence type="ECO:0000256" key="3">
    <source>
        <dbReference type="ARBA" id="ARBA00023295"/>
    </source>
</evidence>
<evidence type="ECO:0000256" key="2">
    <source>
        <dbReference type="ARBA" id="ARBA00022801"/>
    </source>
</evidence>
<dbReference type="PANTHER" id="PTHR42732:SF1">
    <property type="entry name" value="BETA-MANNOSIDASE"/>
    <property type="match status" value="1"/>
</dbReference>
<protein>
    <submittedName>
        <fullName evidence="8">DUF4982 domain-containing protein</fullName>
    </submittedName>
</protein>
<dbReference type="InterPro" id="IPR036156">
    <property type="entry name" value="Beta-gal/glucu_dom_sf"/>
</dbReference>
<evidence type="ECO:0000259" key="5">
    <source>
        <dbReference type="Pfam" id="PF02836"/>
    </source>
</evidence>
<dbReference type="InterPro" id="IPR032311">
    <property type="entry name" value="DUF4982"/>
</dbReference>
<reference evidence="8" key="1">
    <citation type="submission" date="2020-10" db="EMBL/GenBank/DDBJ databases">
        <authorList>
            <person name="Gilroy R."/>
        </authorList>
    </citation>
    <scope>NUCLEOTIDE SEQUENCE</scope>
    <source>
        <strain evidence="8">ChiSjej5B23-6657</strain>
    </source>
</reference>
<dbReference type="InterPro" id="IPR051913">
    <property type="entry name" value="GH2_Domain-Containing"/>
</dbReference>
<evidence type="ECO:0000313" key="8">
    <source>
        <dbReference type="EMBL" id="HIR70662.1"/>
    </source>
</evidence>
<dbReference type="InterPro" id="IPR006104">
    <property type="entry name" value="Glyco_hydro_2_N"/>
</dbReference>
<feature type="domain" description="Glycosyl hydrolases family 2 sugar binding" evidence="6">
    <location>
        <begin position="58"/>
        <end position="153"/>
    </location>
</feature>
<dbReference type="Pfam" id="PF00703">
    <property type="entry name" value="Glyco_hydro_2"/>
    <property type="match status" value="1"/>
</dbReference>
<dbReference type="SUPFAM" id="SSF49785">
    <property type="entry name" value="Galactose-binding domain-like"/>
    <property type="match status" value="1"/>
</dbReference>
<organism evidence="8 9">
    <name type="scientific">Candidatus Pullilachnospira gallistercoris</name>
    <dbReference type="NCBI Taxonomy" id="2840911"/>
    <lineage>
        <taxon>Bacteria</taxon>
        <taxon>Bacillati</taxon>
        <taxon>Bacillota</taxon>
        <taxon>Clostridia</taxon>
        <taxon>Lachnospirales</taxon>
        <taxon>Lachnospiraceae</taxon>
        <taxon>Lachnospiraceae incertae sedis</taxon>
        <taxon>Candidatus Pullilachnospira</taxon>
    </lineage>
</organism>
<dbReference type="GO" id="GO:0004553">
    <property type="term" value="F:hydrolase activity, hydrolyzing O-glycosyl compounds"/>
    <property type="evidence" value="ECO:0007669"/>
    <property type="project" value="InterPro"/>
</dbReference>
<feature type="domain" description="DUF4982" evidence="7">
    <location>
        <begin position="665"/>
        <end position="723"/>
    </location>
</feature>
<reference evidence="8" key="2">
    <citation type="journal article" date="2021" name="PeerJ">
        <title>Extensive microbial diversity within the chicken gut microbiome revealed by metagenomics and culture.</title>
        <authorList>
            <person name="Gilroy R."/>
            <person name="Ravi A."/>
            <person name="Getino M."/>
            <person name="Pursley I."/>
            <person name="Horton D.L."/>
            <person name="Alikhan N.F."/>
            <person name="Baker D."/>
            <person name="Gharbi K."/>
            <person name="Hall N."/>
            <person name="Watson M."/>
            <person name="Adriaenssens E.M."/>
            <person name="Foster-Nyarko E."/>
            <person name="Jarju S."/>
            <person name="Secka A."/>
            <person name="Antonio M."/>
            <person name="Oren A."/>
            <person name="Chaudhuri R.R."/>
            <person name="La Ragione R."/>
            <person name="Hildebrand F."/>
            <person name="Pallen M.J."/>
        </authorList>
    </citation>
    <scope>NUCLEOTIDE SEQUENCE</scope>
    <source>
        <strain evidence="8">ChiSjej5B23-6657</strain>
    </source>
</reference>
<evidence type="ECO:0000256" key="1">
    <source>
        <dbReference type="ARBA" id="ARBA00007401"/>
    </source>
</evidence>
<dbReference type="InterPro" id="IPR006103">
    <property type="entry name" value="Glyco_hydro_2_cat"/>
</dbReference>
<dbReference type="Gene3D" id="2.60.120.260">
    <property type="entry name" value="Galactose-binding domain-like"/>
    <property type="match status" value="1"/>
</dbReference>
<dbReference type="EMBL" id="DVHM01000083">
    <property type="protein sequence ID" value="HIR70662.1"/>
    <property type="molecule type" value="Genomic_DNA"/>
</dbReference>
<feature type="domain" description="Glycoside hydrolase family 2 catalytic" evidence="5">
    <location>
        <begin position="306"/>
        <end position="456"/>
    </location>
</feature>
<dbReference type="Proteomes" id="UP000823912">
    <property type="component" value="Unassembled WGS sequence"/>
</dbReference>
<feature type="domain" description="Glycoside hydrolase family 2 immunoglobulin-like beta-sandwich" evidence="4">
    <location>
        <begin position="179"/>
        <end position="269"/>
    </location>
</feature>
<dbReference type="InterPro" id="IPR023232">
    <property type="entry name" value="Glyco_hydro_2_AS"/>
</dbReference>
<evidence type="ECO:0000259" key="6">
    <source>
        <dbReference type="Pfam" id="PF02837"/>
    </source>
</evidence>
<dbReference type="PANTHER" id="PTHR42732">
    <property type="entry name" value="BETA-GALACTOSIDASE"/>
    <property type="match status" value="1"/>
</dbReference>
<dbReference type="Pfam" id="PF02836">
    <property type="entry name" value="Glyco_hydro_2_C"/>
    <property type="match status" value="1"/>
</dbReference>
<name>A0A9D1E9E8_9FIRM</name>
<comment type="caution">
    <text evidence="8">The sequence shown here is derived from an EMBL/GenBank/DDBJ whole genome shotgun (WGS) entry which is preliminary data.</text>
</comment>
<evidence type="ECO:0000313" key="9">
    <source>
        <dbReference type="Proteomes" id="UP000823912"/>
    </source>
</evidence>
<dbReference type="InterPro" id="IPR008979">
    <property type="entry name" value="Galactose-bd-like_sf"/>
</dbReference>
<comment type="similarity">
    <text evidence="1">Belongs to the glycosyl hydrolase 2 family.</text>
</comment>
<dbReference type="InterPro" id="IPR006102">
    <property type="entry name" value="Ig-like_GH2"/>
</dbReference>